<keyword evidence="5" id="KW-1185">Reference proteome</keyword>
<proteinExistence type="predicted"/>
<name>A0AAV8YT64_9CUCU</name>
<evidence type="ECO:0000256" key="2">
    <source>
        <dbReference type="PROSITE-ProRule" id="PRU00497"/>
    </source>
</evidence>
<organism evidence="4 5">
    <name type="scientific">Aromia moschata</name>
    <dbReference type="NCBI Taxonomy" id="1265417"/>
    <lineage>
        <taxon>Eukaryota</taxon>
        <taxon>Metazoa</taxon>
        <taxon>Ecdysozoa</taxon>
        <taxon>Arthropoda</taxon>
        <taxon>Hexapoda</taxon>
        <taxon>Insecta</taxon>
        <taxon>Pterygota</taxon>
        <taxon>Neoptera</taxon>
        <taxon>Endopterygota</taxon>
        <taxon>Coleoptera</taxon>
        <taxon>Polyphaga</taxon>
        <taxon>Cucujiformia</taxon>
        <taxon>Chrysomeloidea</taxon>
        <taxon>Cerambycidae</taxon>
        <taxon>Cerambycinae</taxon>
        <taxon>Callichromatini</taxon>
        <taxon>Aromia</taxon>
    </lineage>
</organism>
<feature type="compositionally biased region" description="Polar residues" evidence="3">
    <location>
        <begin position="195"/>
        <end position="204"/>
    </location>
</feature>
<feature type="region of interest" description="Disordered" evidence="3">
    <location>
        <begin position="98"/>
        <end position="118"/>
    </location>
</feature>
<dbReference type="EMBL" id="JAPWTK010000051">
    <property type="protein sequence ID" value="KAJ8954059.1"/>
    <property type="molecule type" value="Genomic_DNA"/>
</dbReference>
<feature type="compositionally biased region" description="Polar residues" evidence="3">
    <location>
        <begin position="222"/>
        <end position="242"/>
    </location>
</feature>
<keyword evidence="1 2" id="KW-0193">Cuticle</keyword>
<evidence type="ECO:0000256" key="3">
    <source>
        <dbReference type="SAM" id="MobiDB-lite"/>
    </source>
</evidence>
<dbReference type="InterPro" id="IPR050468">
    <property type="entry name" value="Cuticle_Struct_Prot"/>
</dbReference>
<dbReference type="InterPro" id="IPR000618">
    <property type="entry name" value="Insect_cuticle"/>
</dbReference>
<feature type="compositionally biased region" description="Polar residues" evidence="3">
    <location>
        <begin position="99"/>
        <end position="116"/>
    </location>
</feature>
<dbReference type="PANTHER" id="PTHR10380">
    <property type="entry name" value="CUTICLE PROTEIN"/>
    <property type="match status" value="1"/>
</dbReference>
<dbReference type="GO" id="GO:0008010">
    <property type="term" value="F:structural constituent of chitin-based larval cuticle"/>
    <property type="evidence" value="ECO:0007669"/>
    <property type="project" value="TreeGrafter"/>
</dbReference>
<gene>
    <name evidence="4" type="ORF">NQ318_004364</name>
</gene>
<dbReference type="PRINTS" id="PR00947">
    <property type="entry name" value="CUTICLE"/>
</dbReference>
<dbReference type="GO" id="GO:0062129">
    <property type="term" value="C:chitin-based extracellular matrix"/>
    <property type="evidence" value="ECO:0007669"/>
    <property type="project" value="TreeGrafter"/>
</dbReference>
<comment type="caution">
    <text evidence="4">The sequence shown here is derived from an EMBL/GenBank/DDBJ whole genome shotgun (WGS) entry which is preliminary data.</text>
</comment>
<feature type="region of interest" description="Disordered" evidence="3">
    <location>
        <begin position="177"/>
        <end position="242"/>
    </location>
</feature>
<dbReference type="PROSITE" id="PS00233">
    <property type="entry name" value="CHIT_BIND_RR_1"/>
    <property type="match status" value="1"/>
</dbReference>
<sequence>MVIFSDLLTLFPQVVLVAALFGFAACGRLDSQYLPPNQGGGVSANSAQQYSGESGYSGQGGQAHHSNEANQVPILRLENNNNGDGTYNYAYETGDGISAQEQGDATGDGTKTQGGYSYTAPDGQQIHIQYAADENGFQPQGDHLPTPPPIPEEIQRAIEQNLADEARGIVDDGQYREEAAPSQQYGAPAGQGGQNQYSAQSQYKAQGQFGAQAAQSNGAGQSRNQYSAPAAVGQSSQAGYRY</sequence>
<reference evidence="4" key="1">
    <citation type="journal article" date="2023" name="Insect Mol. Biol.">
        <title>Genome sequencing provides insights into the evolution of gene families encoding plant cell wall-degrading enzymes in longhorned beetles.</title>
        <authorList>
            <person name="Shin N.R."/>
            <person name="Okamura Y."/>
            <person name="Kirsch R."/>
            <person name="Pauchet Y."/>
        </authorList>
    </citation>
    <scope>NUCLEOTIDE SEQUENCE</scope>
    <source>
        <strain evidence="4">AMC_N1</strain>
    </source>
</reference>
<dbReference type="Pfam" id="PF00379">
    <property type="entry name" value="Chitin_bind_4"/>
    <property type="match status" value="1"/>
</dbReference>
<accession>A0AAV8YT64</accession>
<dbReference type="PANTHER" id="PTHR10380:SF230">
    <property type="entry name" value="CUTICULAR PROTEIN 47EE"/>
    <property type="match status" value="1"/>
</dbReference>
<dbReference type="AlphaFoldDB" id="A0AAV8YT64"/>
<dbReference type="Proteomes" id="UP001162162">
    <property type="component" value="Unassembled WGS sequence"/>
</dbReference>
<evidence type="ECO:0000313" key="4">
    <source>
        <dbReference type="EMBL" id="KAJ8954059.1"/>
    </source>
</evidence>
<evidence type="ECO:0000256" key="1">
    <source>
        <dbReference type="ARBA" id="ARBA00022460"/>
    </source>
</evidence>
<feature type="region of interest" description="Disordered" evidence="3">
    <location>
        <begin position="40"/>
        <end position="65"/>
    </location>
</feature>
<feature type="compositionally biased region" description="Low complexity" evidence="3">
    <location>
        <begin position="205"/>
        <end position="221"/>
    </location>
</feature>
<evidence type="ECO:0000313" key="5">
    <source>
        <dbReference type="Proteomes" id="UP001162162"/>
    </source>
</evidence>
<dbReference type="PROSITE" id="PS51155">
    <property type="entry name" value="CHIT_BIND_RR_2"/>
    <property type="match status" value="1"/>
</dbReference>
<protein>
    <submittedName>
        <fullName evidence="4">Uncharacterized protein</fullName>
    </submittedName>
</protein>
<dbReference type="InterPro" id="IPR031311">
    <property type="entry name" value="CHIT_BIND_RR_consensus"/>
</dbReference>